<dbReference type="Proteomes" id="UP001497535">
    <property type="component" value="Unassembled WGS sequence"/>
</dbReference>
<keyword evidence="2" id="KW-1185">Reference proteome</keyword>
<gene>
    <name evidence="1" type="ORF">MENTE1834_LOCUS46083</name>
</gene>
<sequence length="49" mass="6027">MGMGFVEVWLMQLLVVEDIQAVECWCLGISRLFWSRFWSRWVWVSWRFG</sequence>
<comment type="caution">
    <text evidence="1">The sequence shown here is derived from an EMBL/GenBank/DDBJ whole genome shotgun (WGS) entry which is preliminary data.</text>
</comment>
<protein>
    <submittedName>
        <fullName evidence="1">Uncharacterized protein</fullName>
    </submittedName>
</protein>
<proteinExistence type="predicted"/>
<evidence type="ECO:0000313" key="1">
    <source>
        <dbReference type="EMBL" id="CAK5117661.1"/>
    </source>
</evidence>
<name>A0ACB1B188_MELEN</name>
<accession>A0ACB1B188</accession>
<reference evidence="1" key="1">
    <citation type="submission" date="2023-11" db="EMBL/GenBank/DDBJ databases">
        <authorList>
            <person name="Poullet M."/>
        </authorList>
    </citation>
    <scope>NUCLEOTIDE SEQUENCE</scope>
    <source>
        <strain evidence="1">E1834</strain>
    </source>
</reference>
<organism evidence="1 2">
    <name type="scientific">Meloidogyne enterolobii</name>
    <name type="common">Root-knot nematode worm</name>
    <name type="synonym">Meloidogyne mayaguensis</name>
    <dbReference type="NCBI Taxonomy" id="390850"/>
    <lineage>
        <taxon>Eukaryota</taxon>
        <taxon>Metazoa</taxon>
        <taxon>Ecdysozoa</taxon>
        <taxon>Nematoda</taxon>
        <taxon>Chromadorea</taxon>
        <taxon>Rhabditida</taxon>
        <taxon>Tylenchina</taxon>
        <taxon>Tylenchomorpha</taxon>
        <taxon>Tylenchoidea</taxon>
        <taxon>Meloidogynidae</taxon>
        <taxon>Meloidogyninae</taxon>
        <taxon>Meloidogyne</taxon>
    </lineage>
</organism>
<evidence type="ECO:0000313" key="2">
    <source>
        <dbReference type="Proteomes" id="UP001497535"/>
    </source>
</evidence>
<dbReference type="EMBL" id="CAVMJV010000161">
    <property type="protein sequence ID" value="CAK5117661.1"/>
    <property type="molecule type" value="Genomic_DNA"/>
</dbReference>